<dbReference type="Proteomes" id="UP000033608">
    <property type="component" value="Unassembled WGS sequence"/>
</dbReference>
<evidence type="ECO:0000256" key="12">
    <source>
        <dbReference type="SAM" id="MobiDB-lite"/>
    </source>
</evidence>
<dbReference type="GO" id="GO:0005524">
    <property type="term" value="F:ATP binding"/>
    <property type="evidence" value="ECO:0007669"/>
    <property type="project" value="UniProtKB-KW"/>
</dbReference>
<comment type="function">
    <text evidence="11">DNA polymerase III is a complex, multichain enzyme responsible for most of the replicative synthesis in bacteria. This DNA polymerase also exhibits 3' to 5' exonuclease activity.</text>
</comment>
<dbReference type="InterPro" id="IPR012763">
    <property type="entry name" value="DNA_pol_III_sug/sutau_N"/>
</dbReference>
<evidence type="ECO:0000313" key="14">
    <source>
        <dbReference type="EMBL" id="KKB77041.1"/>
    </source>
</evidence>
<dbReference type="SMART" id="SM00382">
    <property type="entry name" value="AAA"/>
    <property type="match status" value="1"/>
</dbReference>
<evidence type="ECO:0000259" key="13">
    <source>
        <dbReference type="SMART" id="SM00382"/>
    </source>
</evidence>
<dbReference type="FunFam" id="1.10.8.60:FF:000013">
    <property type="entry name" value="DNA polymerase III subunit gamma/tau"/>
    <property type="match status" value="1"/>
</dbReference>
<dbReference type="RefSeq" id="WP_046136844.1">
    <property type="nucleotide sequence ID" value="NZ_FQVC01000007.1"/>
</dbReference>
<protein>
    <recommendedName>
        <fullName evidence="11">DNA polymerase III subunit gamma/tau</fullName>
        <ecNumber evidence="11">2.7.7.7</ecNumber>
    </recommendedName>
</protein>
<keyword evidence="2 11" id="KW-0808">Transferase</keyword>
<keyword evidence="3 11" id="KW-0548">Nucleotidyltransferase</keyword>
<sequence>MADVQTSSPYLVLARKYRPVSFSTLIGQDAMVQTLGNAFKQNRIHHAFIMTGVRGVGKTTTARILARAFNYEDATGRHPTLDLEVEGEHCRAIIEGRHVDVIEMDAASNTGINDIREIIDSVKYGPVSAPYKVYIIDEVHMLSTAAFNGLLKTLEEPPPYVKFIFATTEIRKVPVTILSRCQRFDLRRITPEVMTAYLESILAQEGIGFEPEALAMIVRAGEGSARDNLSLLDQAIAHGNGMVTADTVKAMLGLGDRARIIDLFEELMGGRIGDAITTMRALYDMGADPQTLVADLADFTHLVTRIKVVPAAADDVSLTPDERNRGAEMAGKLPMRALTRAWQILFKGYDEVSRAGNGLQAAEMVLIRLAYAADLPSPEDLIAKLSNQPAPSGQGSAPISRPPLDGPGASQSMISSGGSSGGATALRLESSRPAPMPLSSATPAPQHTMPQPALSTVHSYAELVALAGAKREILLKNALEASMRPVSFSEGRIEVALVDGADPGIIATLSARLQAWTGQRWLVNVSNKMPEGKTIREEQVERVQAAHAAAHDDPLVQAILETFPGAKLVNVKVRDDAVVATPEIDALPEPEEDDE</sequence>
<feature type="compositionally biased region" description="Polar residues" evidence="12">
    <location>
        <begin position="439"/>
        <end position="453"/>
    </location>
</feature>
<organism evidence="14 16">
    <name type="scientific">Devosia limi DSM 17137</name>
    <dbReference type="NCBI Taxonomy" id="1121477"/>
    <lineage>
        <taxon>Bacteria</taxon>
        <taxon>Pseudomonadati</taxon>
        <taxon>Pseudomonadota</taxon>
        <taxon>Alphaproteobacteria</taxon>
        <taxon>Hyphomicrobiales</taxon>
        <taxon>Devosiaceae</taxon>
        <taxon>Devosia</taxon>
    </lineage>
</organism>
<dbReference type="AlphaFoldDB" id="A0A0F5L3S6"/>
<dbReference type="CDD" id="cd18137">
    <property type="entry name" value="HLD_clamp_pol_III_gamma_tau"/>
    <property type="match status" value="1"/>
</dbReference>
<evidence type="ECO:0000256" key="7">
    <source>
        <dbReference type="ARBA" id="ARBA00022833"/>
    </source>
</evidence>
<feature type="region of interest" description="Disordered" evidence="12">
    <location>
        <begin position="383"/>
        <end position="453"/>
    </location>
</feature>
<dbReference type="InterPro" id="IPR008921">
    <property type="entry name" value="DNA_pol3_clamp-load_cplx_C"/>
</dbReference>
<feature type="domain" description="AAA+ ATPase" evidence="13">
    <location>
        <begin position="44"/>
        <end position="190"/>
    </location>
</feature>
<comment type="catalytic activity">
    <reaction evidence="10 11">
        <text>DNA(n) + a 2'-deoxyribonucleoside 5'-triphosphate = DNA(n+1) + diphosphate</text>
        <dbReference type="Rhea" id="RHEA:22508"/>
        <dbReference type="Rhea" id="RHEA-COMP:17339"/>
        <dbReference type="Rhea" id="RHEA-COMP:17340"/>
        <dbReference type="ChEBI" id="CHEBI:33019"/>
        <dbReference type="ChEBI" id="CHEBI:61560"/>
        <dbReference type="ChEBI" id="CHEBI:173112"/>
        <dbReference type="EC" id="2.7.7.7"/>
    </reaction>
</comment>
<evidence type="ECO:0000256" key="8">
    <source>
        <dbReference type="ARBA" id="ARBA00022840"/>
    </source>
</evidence>
<evidence type="ECO:0000256" key="9">
    <source>
        <dbReference type="ARBA" id="ARBA00022932"/>
    </source>
</evidence>
<dbReference type="NCBIfam" id="NF006585">
    <property type="entry name" value="PRK09111.1"/>
    <property type="match status" value="1"/>
</dbReference>
<keyword evidence="7" id="KW-0862">Zinc</keyword>
<dbReference type="GO" id="GO:0003887">
    <property type="term" value="F:DNA-directed DNA polymerase activity"/>
    <property type="evidence" value="ECO:0007669"/>
    <property type="project" value="UniProtKB-KW"/>
</dbReference>
<dbReference type="EMBL" id="LAJF01000143">
    <property type="protein sequence ID" value="KKB77041.1"/>
    <property type="molecule type" value="Genomic_DNA"/>
</dbReference>
<reference evidence="14 16" key="1">
    <citation type="submission" date="2015-03" db="EMBL/GenBank/DDBJ databases">
        <authorList>
            <person name="Hassan Y.I."/>
            <person name="Lepp D."/>
            <person name="Zhou T."/>
        </authorList>
    </citation>
    <scope>NUCLEOTIDE SEQUENCE [LARGE SCALE GENOMIC DNA]</scope>
    <source>
        <strain evidence="14 16">DSM 17137</strain>
    </source>
</reference>
<dbReference type="SUPFAM" id="SSF52540">
    <property type="entry name" value="P-loop containing nucleoside triphosphate hydrolases"/>
    <property type="match status" value="1"/>
</dbReference>
<keyword evidence="9 11" id="KW-0239">DNA-directed DNA polymerase</keyword>
<dbReference type="CDD" id="cd00009">
    <property type="entry name" value="AAA"/>
    <property type="match status" value="1"/>
</dbReference>
<evidence type="ECO:0000256" key="6">
    <source>
        <dbReference type="ARBA" id="ARBA00022741"/>
    </source>
</evidence>
<dbReference type="EMBL" id="FQVC01000007">
    <property type="protein sequence ID" value="SHF42362.1"/>
    <property type="molecule type" value="Genomic_DNA"/>
</dbReference>
<evidence type="ECO:0000256" key="3">
    <source>
        <dbReference type="ARBA" id="ARBA00022695"/>
    </source>
</evidence>
<dbReference type="GO" id="GO:0046872">
    <property type="term" value="F:metal ion binding"/>
    <property type="evidence" value="ECO:0007669"/>
    <property type="project" value="UniProtKB-KW"/>
</dbReference>
<dbReference type="OrthoDB" id="9810148at2"/>
<dbReference type="InterPro" id="IPR003593">
    <property type="entry name" value="AAA+_ATPase"/>
</dbReference>
<evidence type="ECO:0000256" key="4">
    <source>
        <dbReference type="ARBA" id="ARBA00022705"/>
    </source>
</evidence>
<keyword evidence="4 11" id="KW-0235">DNA replication</keyword>
<comment type="subunit">
    <text evidence="11">DNA polymerase III contains a core (composed of alpha, epsilon and theta chains) that associates with a tau subunit. This core dimerizes to form the POLIII' complex. PolIII' associates with the gamma complex (composed of gamma, delta, delta', psi and chi chains) and with the beta chain to form the complete DNA polymerase III complex.</text>
</comment>
<evidence type="ECO:0000256" key="11">
    <source>
        <dbReference type="RuleBase" id="RU364063"/>
    </source>
</evidence>
<reference evidence="15 17" key="2">
    <citation type="submission" date="2016-11" db="EMBL/GenBank/DDBJ databases">
        <authorList>
            <person name="Jaros S."/>
            <person name="Januszkiewicz K."/>
            <person name="Wedrychowicz H."/>
        </authorList>
    </citation>
    <scope>NUCLEOTIDE SEQUENCE [LARGE SCALE GENOMIC DNA]</scope>
    <source>
        <strain evidence="15 17">DSM 17137</strain>
    </source>
</reference>
<keyword evidence="16" id="KW-1185">Reference proteome</keyword>
<dbReference type="FunFam" id="3.40.50.300:FF:000014">
    <property type="entry name" value="DNA polymerase III subunit gamma/tau"/>
    <property type="match status" value="1"/>
</dbReference>
<evidence type="ECO:0000313" key="17">
    <source>
        <dbReference type="Proteomes" id="UP000184533"/>
    </source>
</evidence>
<dbReference type="NCBIfam" id="TIGR02397">
    <property type="entry name" value="dnaX_nterm"/>
    <property type="match status" value="1"/>
</dbReference>
<comment type="similarity">
    <text evidence="1 11">Belongs to the DnaX/STICHEL family.</text>
</comment>
<dbReference type="GO" id="GO:0009360">
    <property type="term" value="C:DNA polymerase III complex"/>
    <property type="evidence" value="ECO:0007669"/>
    <property type="project" value="InterPro"/>
</dbReference>
<accession>A0A0F5L3S6</accession>
<feature type="compositionally biased region" description="Polar residues" evidence="12">
    <location>
        <begin position="385"/>
        <end position="397"/>
    </location>
</feature>
<dbReference type="InterPro" id="IPR045085">
    <property type="entry name" value="HLD_clamp_pol_III_gamma_tau"/>
</dbReference>
<keyword evidence="5" id="KW-0479">Metal-binding</keyword>
<proteinExistence type="inferred from homology"/>
<keyword evidence="8 11" id="KW-0067">ATP-binding</keyword>
<dbReference type="PANTHER" id="PTHR11669:SF0">
    <property type="entry name" value="PROTEIN STICHEL-LIKE 2"/>
    <property type="match status" value="1"/>
</dbReference>
<gene>
    <name evidence="11" type="primary">dnaX</name>
    <name evidence="15" type="ORF">SAMN02745223_02619</name>
    <name evidence="14" type="ORF">VW29_18965</name>
</gene>
<dbReference type="InterPro" id="IPR022107">
    <property type="entry name" value="DNA_pol_III_gamma/tau_C"/>
</dbReference>
<dbReference type="Gene3D" id="3.40.50.300">
    <property type="entry name" value="P-loop containing nucleotide triphosphate hydrolases"/>
    <property type="match status" value="1"/>
</dbReference>
<dbReference type="SUPFAM" id="SSF48019">
    <property type="entry name" value="post-AAA+ oligomerization domain-like"/>
    <property type="match status" value="1"/>
</dbReference>
<dbReference type="Gene3D" id="1.20.272.10">
    <property type="match status" value="1"/>
</dbReference>
<dbReference type="Proteomes" id="UP000184533">
    <property type="component" value="Unassembled WGS sequence"/>
</dbReference>
<dbReference type="Pfam" id="PF13177">
    <property type="entry name" value="DNA_pol3_delta2"/>
    <property type="match status" value="1"/>
</dbReference>
<keyword evidence="6 11" id="KW-0547">Nucleotide-binding</keyword>
<dbReference type="Pfam" id="PF22608">
    <property type="entry name" value="DNAX_ATPase_lid"/>
    <property type="match status" value="1"/>
</dbReference>
<evidence type="ECO:0000256" key="5">
    <source>
        <dbReference type="ARBA" id="ARBA00022723"/>
    </source>
</evidence>
<dbReference type="EC" id="2.7.7.7" evidence="11"/>
<dbReference type="Pfam" id="PF12169">
    <property type="entry name" value="DNA_pol3_gamma3"/>
    <property type="match status" value="1"/>
</dbReference>
<dbReference type="InterPro" id="IPR050238">
    <property type="entry name" value="DNA_Rep/Repair_Clamp_Loader"/>
</dbReference>
<dbReference type="Pfam" id="PF12362">
    <property type="entry name" value="DUF3646"/>
    <property type="match status" value="1"/>
</dbReference>
<dbReference type="InterPro" id="IPR027417">
    <property type="entry name" value="P-loop_NTPase"/>
</dbReference>
<evidence type="ECO:0000313" key="16">
    <source>
        <dbReference type="Proteomes" id="UP000033608"/>
    </source>
</evidence>
<dbReference type="GO" id="GO:0006261">
    <property type="term" value="P:DNA-templated DNA replication"/>
    <property type="evidence" value="ECO:0007669"/>
    <property type="project" value="TreeGrafter"/>
</dbReference>
<evidence type="ECO:0000256" key="1">
    <source>
        <dbReference type="ARBA" id="ARBA00006360"/>
    </source>
</evidence>
<evidence type="ECO:0000256" key="2">
    <source>
        <dbReference type="ARBA" id="ARBA00022679"/>
    </source>
</evidence>
<name>A0A0F5L3S6_9HYPH</name>
<dbReference type="PANTHER" id="PTHR11669">
    <property type="entry name" value="REPLICATION FACTOR C / DNA POLYMERASE III GAMMA-TAU SUBUNIT"/>
    <property type="match status" value="1"/>
</dbReference>
<evidence type="ECO:0000256" key="10">
    <source>
        <dbReference type="ARBA" id="ARBA00049244"/>
    </source>
</evidence>
<dbReference type="PATRIC" id="fig|1121477.3.peg.566"/>
<dbReference type="GO" id="GO:0003677">
    <property type="term" value="F:DNA binding"/>
    <property type="evidence" value="ECO:0007669"/>
    <property type="project" value="InterPro"/>
</dbReference>
<dbReference type="STRING" id="1121477.SAMN02745223_02619"/>
<dbReference type="InterPro" id="IPR022754">
    <property type="entry name" value="DNA_pol_III_gamma-3"/>
</dbReference>
<dbReference type="Gene3D" id="1.10.8.60">
    <property type="match status" value="1"/>
</dbReference>
<evidence type="ECO:0000313" key="15">
    <source>
        <dbReference type="EMBL" id="SHF42362.1"/>
    </source>
</evidence>